<protein>
    <submittedName>
        <fullName evidence="2">N-acyl-phosphatidylethanolamine-hydrolyzing phospholipase D, mitochondrial</fullName>
    </submittedName>
</protein>
<dbReference type="InterPro" id="IPR036866">
    <property type="entry name" value="RibonucZ/Hydroxyglut_hydro"/>
</dbReference>
<dbReference type="GO" id="GO:0070291">
    <property type="term" value="P:N-acylethanolamine metabolic process"/>
    <property type="evidence" value="ECO:0007669"/>
    <property type="project" value="TreeGrafter"/>
</dbReference>
<dbReference type="GO" id="GO:0070290">
    <property type="term" value="F:N-acylphosphatidylethanolamine-specific phospholipase D activity"/>
    <property type="evidence" value="ECO:0007669"/>
    <property type="project" value="TreeGrafter"/>
</dbReference>
<organism evidence="2 3">
    <name type="scientific">[Candida] railenensis</name>
    <dbReference type="NCBI Taxonomy" id="45579"/>
    <lineage>
        <taxon>Eukaryota</taxon>
        <taxon>Fungi</taxon>
        <taxon>Dikarya</taxon>
        <taxon>Ascomycota</taxon>
        <taxon>Saccharomycotina</taxon>
        <taxon>Pichiomycetes</taxon>
        <taxon>Debaryomycetaceae</taxon>
        <taxon>Kurtzmaniella</taxon>
    </lineage>
</organism>
<dbReference type="SUPFAM" id="SSF56281">
    <property type="entry name" value="Metallo-hydrolase/oxidoreductase"/>
    <property type="match status" value="1"/>
</dbReference>
<dbReference type="InterPro" id="IPR001279">
    <property type="entry name" value="Metallo-B-lactamas"/>
</dbReference>
<accession>A0A9P0QMW8</accession>
<evidence type="ECO:0000313" key="2">
    <source>
        <dbReference type="EMBL" id="CAH2351672.1"/>
    </source>
</evidence>
<feature type="domain" description="Metallo-beta-lactamase" evidence="1">
    <location>
        <begin position="222"/>
        <end position="437"/>
    </location>
</feature>
<comment type="caution">
    <text evidence="2">The sequence shown here is derived from an EMBL/GenBank/DDBJ whole genome shotgun (WGS) entry which is preliminary data.</text>
</comment>
<dbReference type="PANTHER" id="PTHR15032">
    <property type="entry name" value="N-ACYL-PHOSPHATIDYLETHANOLAMINE-HYDROLYZING PHOSPHOLIPASE D"/>
    <property type="match status" value="1"/>
</dbReference>
<dbReference type="GO" id="GO:0070292">
    <property type="term" value="P:N-acylphosphatidylethanolamine metabolic process"/>
    <property type="evidence" value="ECO:0007669"/>
    <property type="project" value="TreeGrafter"/>
</dbReference>
<evidence type="ECO:0000313" key="3">
    <source>
        <dbReference type="Proteomes" id="UP000837801"/>
    </source>
</evidence>
<proteinExistence type="predicted"/>
<dbReference type="OrthoDB" id="332863at2759"/>
<evidence type="ECO:0000259" key="1">
    <source>
        <dbReference type="Pfam" id="PF12706"/>
    </source>
</evidence>
<dbReference type="Proteomes" id="UP000837801">
    <property type="component" value="Unassembled WGS sequence"/>
</dbReference>
<dbReference type="Gene3D" id="3.60.15.10">
    <property type="entry name" value="Ribonuclease Z/Hydroxyacylglutathione hydrolase-like"/>
    <property type="match status" value="1"/>
</dbReference>
<dbReference type="Pfam" id="PF12706">
    <property type="entry name" value="Lactamase_B_2"/>
    <property type="match status" value="1"/>
</dbReference>
<sequence length="492" mass="55924">MPQRFDCDCKDCLRTSNHFIQSALYKLQATEDTREMILSLKAKIGLGVLLSYTSFELYMQIRTQSVITKRKQEFKKLKESSLSGTALDVDYVKFKSATVAGMFVNPFDEYRPQTAFEFLLVRILEAFESIYANSFELHNKIPGDAGEGGKDIEDVLKSHKPDLAILRQNSLILQKCLELNDFRQLSEPSTSSFFQRLPKLRDQLIFTWLGQSCSLVQVSGINILTDPILSNHLISPSIGPKRLVPAPLTLEDINYATNNKVDFVFVSHDHPDHLELDLVKKIGNKTTWIVPLGLKKKLNRKGIYNVIEMDWWDTLPLNEYIKSNSGVPTALADKYEVVCLPAMHWSGRYIIDSNKSLWCSFVIRRNGESLVYHAGDTGYSKELFQTIGEIFGPLKLALLPIGQYCPSWHQKPRHISPEESIKIAQHLRSESVMGVHWGTFKISSEPILEPKILLEEIAKDQGKPEHYLAPKLGMTYLYDLSNQKPAKESSVN</sequence>
<dbReference type="AlphaFoldDB" id="A0A9P0QMW8"/>
<keyword evidence="3" id="KW-1185">Reference proteome</keyword>
<name>A0A9P0QMW8_9ASCO</name>
<dbReference type="PANTHER" id="PTHR15032:SF4">
    <property type="entry name" value="N-ACYL-PHOSPHATIDYLETHANOLAMINE-HYDROLYZING PHOSPHOLIPASE D"/>
    <property type="match status" value="1"/>
</dbReference>
<gene>
    <name evidence="2" type="ORF">CLIB1423_04S03378</name>
</gene>
<dbReference type="GO" id="GO:0005737">
    <property type="term" value="C:cytoplasm"/>
    <property type="evidence" value="ECO:0007669"/>
    <property type="project" value="TreeGrafter"/>
</dbReference>
<dbReference type="EMBL" id="CAKXYY010000004">
    <property type="protein sequence ID" value="CAH2351672.1"/>
    <property type="molecule type" value="Genomic_DNA"/>
</dbReference>
<reference evidence="2" key="1">
    <citation type="submission" date="2022-03" db="EMBL/GenBank/DDBJ databases">
        <authorList>
            <person name="Legras J.-L."/>
            <person name="Devillers H."/>
            <person name="Grondin C."/>
        </authorList>
    </citation>
    <scope>NUCLEOTIDE SEQUENCE</scope>
    <source>
        <strain evidence="2">CLIB 1423</strain>
    </source>
</reference>